<dbReference type="Proteomes" id="UP000664859">
    <property type="component" value="Unassembled WGS sequence"/>
</dbReference>
<protein>
    <submittedName>
        <fullName evidence="2">Uncharacterized protein</fullName>
    </submittedName>
</protein>
<accession>A0A835ZBB2</accession>
<keyword evidence="1" id="KW-1133">Transmembrane helix</keyword>
<feature type="transmembrane region" description="Helical" evidence="1">
    <location>
        <begin position="20"/>
        <end position="44"/>
    </location>
</feature>
<organism evidence="2 3">
    <name type="scientific">Tribonema minus</name>
    <dbReference type="NCBI Taxonomy" id="303371"/>
    <lineage>
        <taxon>Eukaryota</taxon>
        <taxon>Sar</taxon>
        <taxon>Stramenopiles</taxon>
        <taxon>Ochrophyta</taxon>
        <taxon>PX clade</taxon>
        <taxon>Xanthophyceae</taxon>
        <taxon>Tribonematales</taxon>
        <taxon>Tribonemataceae</taxon>
        <taxon>Tribonema</taxon>
    </lineage>
</organism>
<evidence type="ECO:0000256" key="1">
    <source>
        <dbReference type="SAM" id="Phobius"/>
    </source>
</evidence>
<dbReference type="EMBL" id="JAFCMP010000022">
    <property type="protein sequence ID" value="KAG5191252.1"/>
    <property type="molecule type" value="Genomic_DNA"/>
</dbReference>
<name>A0A835ZBB2_9STRA</name>
<keyword evidence="1" id="KW-0472">Membrane</keyword>
<evidence type="ECO:0000313" key="3">
    <source>
        <dbReference type="Proteomes" id="UP000664859"/>
    </source>
</evidence>
<comment type="caution">
    <text evidence="2">The sequence shown here is derived from an EMBL/GenBank/DDBJ whole genome shotgun (WGS) entry which is preliminary data.</text>
</comment>
<reference evidence="2" key="1">
    <citation type="submission" date="2021-02" db="EMBL/GenBank/DDBJ databases">
        <title>First Annotated Genome of the Yellow-green Alga Tribonema minus.</title>
        <authorList>
            <person name="Mahan K.M."/>
        </authorList>
    </citation>
    <scope>NUCLEOTIDE SEQUENCE</scope>
    <source>
        <strain evidence="2">UTEX B ZZ1240</strain>
    </source>
</reference>
<sequence length="181" mass="18842">MTGEGSKEPAPIVPINTDNIQFGAGVVGGLAGLLVGGPLLAVILSIASNYGSKQENEFGEAVRGVSKSAISAFNFLASLNANYDVTGKASTALGDAVSKLKETDDTKSLEKVEDTLKDATEKAKKLAEEYDLVAKGKQALGVVGELADVAIVRAVELEKEYKVVDTVTEKVKTAVQSTKTP</sequence>
<evidence type="ECO:0000313" key="2">
    <source>
        <dbReference type="EMBL" id="KAG5191252.1"/>
    </source>
</evidence>
<keyword evidence="3" id="KW-1185">Reference proteome</keyword>
<dbReference type="OrthoDB" id="203922at2759"/>
<dbReference type="AlphaFoldDB" id="A0A835ZBB2"/>
<proteinExistence type="predicted"/>
<keyword evidence="1" id="KW-0812">Transmembrane</keyword>
<gene>
    <name evidence="2" type="ORF">JKP88DRAFT_174885</name>
</gene>